<feature type="transmembrane region" description="Helical" evidence="8">
    <location>
        <begin position="431"/>
        <end position="449"/>
    </location>
</feature>
<dbReference type="GO" id="GO:0055085">
    <property type="term" value="P:transmembrane transport"/>
    <property type="evidence" value="ECO:0007669"/>
    <property type="project" value="InterPro"/>
</dbReference>
<evidence type="ECO:0000256" key="2">
    <source>
        <dbReference type="ARBA" id="ARBA00008583"/>
    </source>
</evidence>
<dbReference type="PANTHER" id="PTHR43495">
    <property type="entry name" value="GABA PERMEASE"/>
    <property type="match status" value="1"/>
</dbReference>
<keyword evidence="5" id="KW-0029">Amino-acid transport</keyword>
<feature type="transmembrane region" description="Helical" evidence="8">
    <location>
        <begin position="177"/>
        <end position="197"/>
    </location>
</feature>
<evidence type="ECO:0000256" key="6">
    <source>
        <dbReference type="ARBA" id="ARBA00022989"/>
    </source>
</evidence>
<reference evidence="10 11" key="1">
    <citation type="submission" date="2020-07" db="EMBL/GenBank/DDBJ databases">
        <title>Sequencing the genomes of 1000 actinobacteria strains.</title>
        <authorList>
            <person name="Klenk H.-P."/>
        </authorList>
    </citation>
    <scope>NUCLEOTIDE SEQUENCE [LARGE SCALE GENOMIC DNA]</scope>
    <source>
        <strain evidence="10 11">DSM 102047</strain>
    </source>
</reference>
<sequence length="495" mass="52946">MESPAQSSVTPAQRNNAFDEERKGYKKALKPRQIQMMALGSAIGSGLFMGSGGRLASVGPSLFIAFAICGVFSFFVVRALGELIAHRPTSGSYISYAREFLGERTAFVAGWLYFLMWATAAVADITAVALYAHFWSAFTSVPQWALALIALVLVLLLNLLSVKIFGELEYWFALIKVGTLTVFLIVGAVVLAAAWPLRTGTESVTPGIHLWAENGGIFPAGVLATVLVIQGVIFAFSGTELVGTAAGEAQNPEKTMPKAIRSVIYRIAIFYVGSILLLTLLLPFTAYQAGQSPFVTFFASLGNGQFGQIAGSAMNFVVLTAALSSLNAGLYSTGRILRSMSLAGSAPRFTAKMNRAGVPYGGILLTVVFAILGVVLNLFIPSQAFEIMLNLAAIGVISAWVTILLCQIRLRQRAQAGLLQRPAFRLPGAPATAYISLVFYLGVFVLMCFDYPSGTWTVGTFVVIGIPLLIVGWFASRKRIFAIAEGVGTEEKQAS</sequence>
<comment type="similarity">
    <text evidence="2">Belongs to the amino acid-polyamine-organocation (APC) superfamily. Amino acid transporter (AAT) (TC 2.A.3.1) family.</text>
</comment>
<dbReference type="Proteomes" id="UP000521748">
    <property type="component" value="Unassembled WGS sequence"/>
</dbReference>
<dbReference type="RefSeq" id="WP_179388980.1">
    <property type="nucleotide sequence ID" value="NZ_JACBYQ010000001.1"/>
</dbReference>
<name>A0A7Y9LTG8_9MICC</name>
<feature type="transmembrane region" description="Helical" evidence="8">
    <location>
        <begin position="106"/>
        <end position="132"/>
    </location>
</feature>
<feature type="transmembrane region" description="Helical" evidence="8">
    <location>
        <begin position="62"/>
        <end position="85"/>
    </location>
</feature>
<feature type="transmembrane region" description="Helical" evidence="8">
    <location>
        <begin position="358"/>
        <end position="381"/>
    </location>
</feature>
<dbReference type="GO" id="GO:0016020">
    <property type="term" value="C:membrane"/>
    <property type="evidence" value="ECO:0007669"/>
    <property type="project" value="UniProtKB-SubCell"/>
</dbReference>
<comment type="caution">
    <text evidence="10">The sequence shown here is derived from an EMBL/GenBank/DDBJ whole genome shotgun (WGS) entry which is preliminary data.</text>
</comment>
<evidence type="ECO:0000256" key="5">
    <source>
        <dbReference type="ARBA" id="ARBA00022970"/>
    </source>
</evidence>
<dbReference type="PANTHER" id="PTHR43495:SF1">
    <property type="entry name" value="L-ASPARAGINE PERMEASE"/>
    <property type="match status" value="1"/>
</dbReference>
<dbReference type="AlphaFoldDB" id="A0A7Y9LTG8"/>
<dbReference type="Gene3D" id="1.20.1740.10">
    <property type="entry name" value="Amino acid/polyamine transporter I"/>
    <property type="match status" value="1"/>
</dbReference>
<feature type="transmembrane region" description="Helical" evidence="8">
    <location>
        <begin position="217"/>
        <end position="242"/>
    </location>
</feature>
<evidence type="ECO:0000256" key="8">
    <source>
        <dbReference type="SAM" id="Phobius"/>
    </source>
</evidence>
<organism evidence="10 11">
    <name type="scientific">Psychromicrobium silvestre</name>
    <dbReference type="NCBI Taxonomy" id="1645614"/>
    <lineage>
        <taxon>Bacteria</taxon>
        <taxon>Bacillati</taxon>
        <taxon>Actinomycetota</taxon>
        <taxon>Actinomycetes</taxon>
        <taxon>Micrococcales</taxon>
        <taxon>Micrococcaceae</taxon>
        <taxon>Psychromicrobium</taxon>
    </lineage>
</organism>
<evidence type="ECO:0000256" key="3">
    <source>
        <dbReference type="ARBA" id="ARBA00022448"/>
    </source>
</evidence>
<feature type="domain" description="Amino acid permease/ SLC12A" evidence="9">
    <location>
        <begin position="34"/>
        <end position="475"/>
    </location>
</feature>
<proteinExistence type="inferred from homology"/>
<evidence type="ECO:0000259" key="9">
    <source>
        <dbReference type="Pfam" id="PF00324"/>
    </source>
</evidence>
<dbReference type="EMBL" id="JACBYQ010000001">
    <property type="protein sequence ID" value="NYE95333.1"/>
    <property type="molecule type" value="Genomic_DNA"/>
</dbReference>
<evidence type="ECO:0000256" key="1">
    <source>
        <dbReference type="ARBA" id="ARBA00004141"/>
    </source>
</evidence>
<dbReference type="FunFam" id="1.20.1740.10:FF:000001">
    <property type="entry name" value="Amino acid permease"/>
    <property type="match status" value="1"/>
</dbReference>
<feature type="transmembrane region" description="Helical" evidence="8">
    <location>
        <begin position="455"/>
        <end position="475"/>
    </location>
</feature>
<keyword evidence="3" id="KW-0813">Transport</keyword>
<protein>
    <submittedName>
        <fullName evidence="10">L-asparagine permease</fullName>
    </submittedName>
</protein>
<dbReference type="InterPro" id="IPR004841">
    <property type="entry name" value="AA-permease/SLC12A_dom"/>
</dbReference>
<dbReference type="GO" id="GO:0006865">
    <property type="term" value="P:amino acid transport"/>
    <property type="evidence" value="ECO:0007669"/>
    <property type="project" value="UniProtKB-KW"/>
</dbReference>
<dbReference type="Pfam" id="PF00324">
    <property type="entry name" value="AA_permease"/>
    <property type="match status" value="1"/>
</dbReference>
<keyword evidence="11" id="KW-1185">Reference proteome</keyword>
<feature type="transmembrane region" description="Helical" evidence="8">
    <location>
        <begin position="387"/>
        <end position="410"/>
    </location>
</feature>
<feature type="transmembrane region" description="Helical" evidence="8">
    <location>
        <begin position="263"/>
        <end position="286"/>
    </location>
</feature>
<feature type="transmembrane region" description="Helical" evidence="8">
    <location>
        <begin position="144"/>
        <end position="165"/>
    </location>
</feature>
<keyword evidence="7 8" id="KW-0472">Membrane</keyword>
<keyword evidence="6 8" id="KW-1133">Transmembrane helix</keyword>
<evidence type="ECO:0000313" key="11">
    <source>
        <dbReference type="Proteomes" id="UP000521748"/>
    </source>
</evidence>
<accession>A0A7Y9LTG8</accession>
<dbReference type="PIRSF" id="PIRSF006060">
    <property type="entry name" value="AA_transporter"/>
    <property type="match status" value="1"/>
</dbReference>
<gene>
    <name evidence="10" type="ORF">FHU41_001554</name>
</gene>
<keyword evidence="4 8" id="KW-0812">Transmembrane</keyword>
<evidence type="ECO:0000256" key="7">
    <source>
        <dbReference type="ARBA" id="ARBA00023136"/>
    </source>
</evidence>
<evidence type="ECO:0000313" key="10">
    <source>
        <dbReference type="EMBL" id="NYE95333.1"/>
    </source>
</evidence>
<feature type="transmembrane region" description="Helical" evidence="8">
    <location>
        <begin position="306"/>
        <end position="331"/>
    </location>
</feature>
<evidence type="ECO:0000256" key="4">
    <source>
        <dbReference type="ARBA" id="ARBA00022692"/>
    </source>
</evidence>
<comment type="subcellular location">
    <subcellularLocation>
        <location evidence="1">Membrane</location>
        <topology evidence="1">Multi-pass membrane protein</topology>
    </subcellularLocation>
</comment>